<accession>M2QND7</accession>
<dbReference type="HOGENOM" id="CLU_771594_0_0_1"/>
<gene>
    <name evidence="4" type="ORF">CERSUDRAFT_125940</name>
</gene>
<dbReference type="OrthoDB" id="408631at2759"/>
<organism evidence="4 5">
    <name type="scientific">Ceriporiopsis subvermispora (strain B)</name>
    <name type="common">White-rot fungus</name>
    <name type="synonym">Gelatoporia subvermispora</name>
    <dbReference type="NCBI Taxonomy" id="914234"/>
    <lineage>
        <taxon>Eukaryota</taxon>
        <taxon>Fungi</taxon>
        <taxon>Dikarya</taxon>
        <taxon>Basidiomycota</taxon>
        <taxon>Agaricomycotina</taxon>
        <taxon>Agaricomycetes</taxon>
        <taxon>Polyporales</taxon>
        <taxon>Gelatoporiaceae</taxon>
        <taxon>Gelatoporia</taxon>
    </lineage>
</organism>
<reference evidence="4 5" key="1">
    <citation type="journal article" date="2012" name="Proc. Natl. Acad. Sci. U.S.A.">
        <title>Comparative genomics of Ceriporiopsis subvermispora and Phanerochaete chrysosporium provide insight into selective ligninolysis.</title>
        <authorList>
            <person name="Fernandez-Fueyo E."/>
            <person name="Ruiz-Duenas F.J."/>
            <person name="Ferreira P."/>
            <person name="Floudas D."/>
            <person name="Hibbett D.S."/>
            <person name="Canessa P."/>
            <person name="Larrondo L.F."/>
            <person name="James T.Y."/>
            <person name="Seelenfreund D."/>
            <person name="Lobos S."/>
            <person name="Polanco R."/>
            <person name="Tello M."/>
            <person name="Honda Y."/>
            <person name="Watanabe T."/>
            <person name="Watanabe T."/>
            <person name="Ryu J.S."/>
            <person name="Kubicek C.P."/>
            <person name="Schmoll M."/>
            <person name="Gaskell J."/>
            <person name="Hammel K.E."/>
            <person name="St John F.J."/>
            <person name="Vanden Wymelenberg A."/>
            <person name="Sabat G."/>
            <person name="Splinter BonDurant S."/>
            <person name="Syed K."/>
            <person name="Yadav J.S."/>
            <person name="Doddapaneni H."/>
            <person name="Subramanian V."/>
            <person name="Lavin J.L."/>
            <person name="Oguiza J.A."/>
            <person name="Perez G."/>
            <person name="Pisabarro A.G."/>
            <person name="Ramirez L."/>
            <person name="Santoyo F."/>
            <person name="Master E."/>
            <person name="Coutinho P.M."/>
            <person name="Henrissat B."/>
            <person name="Lombard V."/>
            <person name="Magnuson J.K."/>
            <person name="Kuees U."/>
            <person name="Hori C."/>
            <person name="Igarashi K."/>
            <person name="Samejima M."/>
            <person name="Held B.W."/>
            <person name="Barry K.W."/>
            <person name="LaButti K.M."/>
            <person name="Lapidus A."/>
            <person name="Lindquist E.A."/>
            <person name="Lucas S.M."/>
            <person name="Riley R."/>
            <person name="Salamov A.A."/>
            <person name="Hoffmeister D."/>
            <person name="Schwenk D."/>
            <person name="Hadar Y."/>
            <person name="Yarden O."/>
            <person name="de Vries R.P."/>
            <person name="Wiebenga A."/>
            <person name="Stenlid J."/>
            <person name="Eastwood D."/>
            <person name="Grigoriev I.V."/>
            <person name="Berka R.M."/>
            <person name="Blanchette R.A."/>
            <person name="Kersten P."/>
            <person name="Martinez A.T."/>
            <person name="Vicuna R."/>
            <person name="Cullen D."/>
        </authorList>
    </citation>
    <scope>NUCLEOTIDE SEQUENCE [LARGE SCALE GENOMIC DNA]</scope>
    <source>
        <strain evidence="4 5">B</strain>
    </source>
</reference>
<evidence type="ECO:0000259" key="3">
    <source>
        <dbReference type="Pfam" id="PF00135"/>
    </source>
</evidence>
<feature type="domain" description="Carboxylesterase type B" evidence="3">
    <location>
        <begin position="131"/>
        <end position="298"/>
    </location>
</feature>
<dbReference type="SUPFAM" id="SSF53474">
    <property type="entry name" value="alpha/beta-Hydrolases"/>
    <property type="match status" value="1"/>
</dbReference>
<dbReference type="AlphaFoldDB" id="M2QND7"/>
<dbReference type="EMBL" id="KB445805">
    <property type="protein sequence ID" value="EMD33675.1"/>
    <property type="molecule type" value="Genomic_DNA"/>
</dbReference>
<feature type="signal peptide" evidence="2">
    <location>
        <begin position="1"/>
        <end position="24"/>
    </location>
</feature>
<evidence type="ECO:0000256" key="1">
    <source>
        <dbReference type="SAM" id="MobiDB-lite"/>
    </source>
</evidence>
<keyword evidence="5" id="KW-1185">Reference proteome</keyword>
<evidence type="ECO:0000256" key="2">
    <source>
        <dbReference type="SAM" id="SignalP"/>
    </source>
</evidence>
<dbReference type="Pfam" id="PF00135">
    <property type="entry name" value="COesterase"/>
    <property type="match status" value="1"/>
</dbReference>
<dbReference type="InterPro" id="IPR002018">
    <property type="entry name" value="CarbesteraseB"/>
</dbReference>
<feature type="region of interest" description="Disordered" evidence="1">
    <location>
        <begin position="314"/>
        <end position="335"/>
    </location>
</feature>
<feature type="compositionally biased region" description="Basic and acidic residues" evidence="1">
    <location>
        <begin position="314"/>
        <end position="328"/>
    </location>
</feature>
<dbReference type="STRING" id="914234.M2QND7"/>
<name>M2QND7_CERS8</name>
<feature type="chain" id="PRO_5004023135" description="Carboxylesterase type B domain-containing protein" evidence="2">
    <location>
        <begin position="25"/>
        <end position="359"/>
    </location>
</feature>
<evidence type="ECO:0000313" key="4">
    <source>
        <dbReference type="EMBL" id="EMD33675.1"/>
    </source>
</evidence>
<sequence length="359" mass="38707">MRSPLSSPFCLFALLGTFTTLVVALPGPRESHSPNLRSLTDYTGLSINIWVPSGANPGDDIPVVVWFPYGAFLFGGAPAAGFANITESFNGEKIIQRSIEIGQPIAYTWRRVKHSQTGPVGKEEAKEAGITNLGLRDQRQALRWVQRYISNFGGDPNRVTLWGVNSGSASVAAHMLANGGDAEGLFHGAVMHSGFPLPLSTYSQLQDTYNAIVNATNCAGTADTLQCLREVPYETLLGATLSVPAETLTEGFELVVDGDLIMEQPPTQIQRGLVAPVPYIISDTDDEGAETGVYFTDIESVLYYRRLPSTADHNLRDSTEKGWDEPADRALAGSSPMKSIQPAGMMLHDLVEHIPSVTG</sequence>
<dbReference type="Gene3D" id="3.40.50.1820">
    <property type="entry name" value="alpha/beta hydrolase"/>
    <property type="match status" value="1"/>
</dbReference>
<dbReference type="InterPro" id="IPR050309">
    <property type="entry name" value="Type-B_Carboxylest/Lipase"/>
</dbReference>
<dbReference type="PANTHER" id="PTHR11559">
    <property type="entry name" value="CARBOXYLESTERASE"/>
    <property type="match status" value="1"/>
</dbReference>
<protein>
    <recommendedName>
        <fullName evidence="3">Carboxylesterase type B domain-containing protein</fullName>
    </recommendedName>
</protein>
<keyword evidence="2" id="KW-0732">Signal</keyword>
<dbReference type="Proteomes" id="UP000016930">
    <property type="component" value="Unassembled WGS sequence"/>
</dbReference>
<proteinExistence type="predicted"/>
<evidence type="ECO:0000313" key="5">
    <source>
        <dbReference type="Proteomes" id="UP000016930"/>
    </source>
</evidence>
<dbReference type="InterPro" id="IPR029058">
    <property type="entry name" value="AB_hydrolase_fold"/>
</dbReference>